<dbReference type="InterPro" id="IPR000577">
    <property type="entry name" value="Carb_kinase_FGGY"/>
</dbReference>
<protein>
    <submittedName>
        <fullName evidence="7">FGGY-family carbohydrate kinase</fullName>
    </submittedName>
</protein>
<evidence type="ECO:0000256" key="1">
    <source>
        <dbReference type="ARBA" id="ARBA00009156"/>
    </source>
</evidence>
<dbReference type="EMBL" id="JACRSP010000002">
    <property type="protein sequence ID" value="MBC8535769.1"/>
    <property type="molecule type" value="Genomic_DNA"/>
</dbReference>
<dbReference type="CDD" id="cd07804">
    <property type="entry name" value="ASKHA_NBD_FGGY_RrXK-like"/>
    <property type="match status" value="1"/>
</dbReference>
<dbReference type="InterPro" id="IPR050406">
    <property type="entry name" value="FGGY_Carb_Kinase"/>
</dbReference>
<keyword evidence="8" id="KW-1185">Reference proteome</keyword>
<feature type="domain" description="Carbohydrate kinase FGGY C-terminal" evidence="6">
    <location>
        <begin position="261"/>
        <end position="453"/>
    </location>
</feature>
<dbReference type="PIRSF" id="PIRSF000538">
    <property type="entry name" value="GlpK"/>
    <property type="match status" value="1"/>
</dbReference>
<dbReference type="GO" id="GO:0005975">
    <property type="term" value="P:carbohydrate metabolic process"/>
    <property type="evidence" value="ECO:0007669"/>
    <property type="project" value="InterPro"/>
</dbReference>
<evidence type="ECO:0000313" key="7">
    <source>
        <dbReference type="EMBL" id="MBC8535769.1"/>
    </source>
</evidence>
<keyword evidence="2 4" id="KW-0808">Transferase</keyword>
<name>A0A926DEC4_9FIRM</name>
<keyword evidence="3 4" id="KW-0418">Kinase</keyword>
<evidence type="ECO:0000256" key="3">
    <source>
        <dbReference type="ARBA" id="ARBA00022777"/>
    </source>
</evidence>
<evidence type="ECO:0000256" key="2">
    <source>
        <dbReference type="ARBA" id="ARBA00022679"/>
    </source>
</evidence>
<accession>A0A926DEC4</accession>
<dbReference type="RefSeq" id="WP_249299513.1">
    <property type="nucleotide sequence ID" value="NZ_JACRSP010000002.1"/>
</dbReference>
<feature type="domain" description="Carbohydrate kinase FGGY N-terminal" evidence="5">
    <location>
        <begin position="5"/>
        <end position="248"/>
    </location>
</feature>
<organism evidence="7 8">
    <name type="scientific">Feifania hominis</name>
    <dbReference type="NCBI Taxonomy" id="2763660"/>
    <lineage>
        <taxon>Bacteria</taxon>
        <taxon>Bacillati</taxon>
        <taxon>Bacillota</taxon>
        <taxon>Clostridia</taxon>
        <taxon>Eubacteriales</taxon>
        <taxon>Feifaniaceae</taxon>
        <taxon>Feifania</taxon>
    </lineage>
</organism>
<reference evidence="7" key="1">
    <citation type="submission" date="2020-08" db="EMBL/GenBank/DDBJ databases">
        <title>Genome public.</title>
        <authorList>
            <person name="Liu C."/>
            <person name="Sun Q."/>
        </authorList>
    </citation>
    <scope>NUCLEOTIDE SEQUENCE</scope>
    <source>
        <strain evidence="7">BX7</strain>
    </source>
</reference>
<dbReference type="InterPro" id="IPR018484">
    <property type="entry name" value="FGGY_N"/>
</dbReference>
<dbReference type="Proteomes" id="UP000620366">
    <property type="component" value="Unassembled WGS sequence"/>
</dbReference>
<dbReference type="PROSITE" id="PS00445">
    <property type="entry name" value="FGGY_KINASES_2"/>
    <property type="match status" value="1"/>
</dbReference>
<evidence type="ECO:0000256" key="4">
    <source>
        <dbReference type="RuleBase" id="RU003733"/>
    </source>
</evidence>
<gene>
    <name evidence="7" type="ORF">H8695_03570</name>
</gene>
<dbReference type="GO" id="GO:0016301">
    <property type="term" value="F:kinase activity"/>
    <property type="evidence" value="ECO:0007669"/>
    <property type="project" value="UniProtKB-KW"/>
</dbReference>
<dbReference type="AlphaFoldDB" id="A0A926DEC4"/>
<evidence type="ECO:0000313" key="8">
    <source>
        <dbReference type="Proteomes" id="UP000620366"/>
    </source>
</evidence>
<comment type="similarity">
    <text evidence="1 4">Belongs to the FGGY kinase family.</text>
</comment>
<dbReference type="GO" id="GO:0016773">
    <property type="term" value="F:phosphotransferase activity, alcohol group as acceptor"/>
    <property type="evidence" value="ECO:0007669"/>
    <property type="project" value="InterPro"/>
</dbReference>
<dbReference type="PANTHER" id="PTHR43095">
    <property type="entry name" value="SUGAR KINASE"/>
    <property type="match status" value="1"/>
</dbReference>
<evidence type="ECO:0000259" key="6">
    <source>
        <dbReference type="Pfam" id="PF02782"/>
    </source>
</evidence>
<dbReference type="PANTHER" id="PTHR43095:SF5">
    <property type="entry name" value="XYLULOSE KINASE"/>
    <property type="match status" value="1"/>
</dbReference>
<dbReference type="SUPFAM" id="SSF53067">
    <property type="entry name" value="Actin-like ATPase domain"/>
    <property type="match status" value="2"/>
</dbReference>
<dbReference type="InterPro" id="IPR018485">
    <property type="entry name" value="FGGY_C"/>
</dbReference>
<dbReference type="Gene3D" id="3.30.420.40">
    <property type="match status" value="2"/>
</dbReference>
<comment type="caution">
    <text evidence="7">The sequence shown here is derived from an EMBL/GenBank/DDBJ whole genome shotgun (WGS) entry which is preliminary data.</text>
</comment>
<evidence type="ECO:0000259" key="5">
    <source>
        <dbReference type="Pfam" id="PF00370"/>
    </source>
</evidence>
<sequence length="505" mass="55924">MKASYYMGIDIGSYESKGVIIDSECNIVATHVEKHVMDNPAPNQFEHDAEKVWWHDFCAISNALLEKTGIPNTSICGIGGSALGADCLPVDENCTPLRPAMLYGIDARADREIAWLEEHYGSRAKELFPSPLCSSDIMPKILWLKNNEPDIYRRAHKFITGSTYLTAKLTGRYYIDKLLALSSFRPAYRADGTIDEAECALFCRPDQLAECVPTAYVVGCVTPEAARQTGLAEGTPVITGTDDAAAEAVSTGVVANGDLMLMFGSSCFMYYCVDRLVRDERIWSSEYVVPGTYSISAGTNTAGTLTRWFRDNIFWEVMAEQERTGVNAYDLMLEGIDDIPAGSEGLITLPYLAGERTPINDPAARGMIFGLTLNHTRRHLYRSALEGVGYSINQHFEIFAENHVELKNVYAVGGGTKNRPWMQIIADITGKTIQTGAVTIGASYGDAMMAALATGRFQSFDELRTHLKPGVTFVPNMANHESYRQYQQIYNALYPATRELMHRLR</sequence>
<dbReference type="Pfam" id="PF00370">
    <property type="entry name" value="FGGY_N"/>
    <property type="match status" value="1"/>
</dbReference>
<dbReference type="Pfam" id="PF02782">
    <property type="entry name" value="FGGY_C"/>
    <property type="match status" value="1"/>
</dbReference>
<dbReference type="InterPro" id="IPR043129">
    <property type="entry name" value="ATPase_NBD"/>
</dbReference>
<dbReference type="InterPro" id="IPR018483">
    <property type="entry name" value="Carb_kinase_FGGY_CS"/>
</dbReference>
<proteinExistence type="inferred from homology"/>